<dbReference type="InterPro" id="IPR027417">
    <property type="entry name" value="P-loop_NTPase"/>
</dbReference>
<evidence type="ECO:0000313" key="3">
    <source>
        <dbReference type="Proteomes" id="UP000615326"/>
    </source>
</evidence>
<dbReference type="Gene3D" id="3.40.50.300">
    <property type="entry name" value="P-loop containing nucleotide triphosphate hydrolases"/>
    <property type="match status" value="2"/>
</dbReference>
<dbReference type="PANTHER" id="PTHR41259:SF1">
    <property type="entry name" value="DOUBLE-STRAND BREAK REPAIR RAD50 ATPASE, PUTATIVE-RELATED"/>
    <property type="match status" value="1"/>
</dbReference>
<dbReference type="SUPFAM" id="SSF52540">
    <property type="entry name" value="P-loop containing nucleoside triphosphate hydrolases"/>
    <property type="match status" value="1"/>
</dbReference>
<proteinExistence type="predicted"/>
<evidence type="ECO:0000256" key="1">
    <source>
        <dbReference type="SAM" id="Coils"/>
    </source>
</evidence>
<evidence type="ECO:0000313" key="2">
    <source>
        <dbReference type="EMBL" id="NHO33385.1"/>
    </source>
</evidence>
<dbReference type="Proteomes" id="UP000615326">
    <property type="component" value="Unassembled WGS sequence"/>
</dbReference>
<gene>
    <name evidence="2" type="ORF">GOB84_12570</name>
</gene>
<reference evidence="2 3" key="1">
    <citation type="journal article" date="2020" name="Int. J. Syst. Evol. Microbiol.">
        <title>Novel acetic acid bacteria from cider fermentations: Acetobacter conturbans sp. nov. and Acetobacter fallax sp. nov.</title>
        <authorList>
            <person name="Sombolestani A.S."/>
            <person name="Cleenwerck I."/>
            <person name="Cnockaert M."/>
            <person name="Borremans W."/>
            <person name="Wieme A.D."/>
            <person name="De Vuyst L."/>
            <person name="Vandamme P."/>
        </authorList>
    </citation>
    <scope>NUCLEOTIDE SEQUENCE [LARGE SCALE GENOMIC DNA]</scope>
    <source>
        <strain evidence="2 3">LMG 1637</strain>
    </source>
</reference>
<keyword evidence="1" id="KW-0175">Coiled coil</keyword>
<organism evidence="2 3">
    <name type="scientific">Acetobacter fallax</name>
    <dbReference type="NCBI Taxonomy" id="1737473"/>
    <lineage>
        <taxon>Bacteria</taxon>
        <taxon>Pseudomonadati</taxon>
        <taxon>Pseudomonadota</taxon>
        <taxon>Alphaproteobacteria</taxon>
        <taxon>Acetobacterales</taxon>
        <taxon>Acetobacteraceae</taxon>
        <taxon>Acetobacter</taxon>
    </lineage>
</organism>
<accession>A0ABX0KAF5</accession>
<comment type="caution">
    <text evidence="2">The sequence shown here is derived from an EMBL/GenBank/DDBJ whole genome shotgun (WGS) entry which is preliminary data.</text>
</comment>
<dbReference type="RefSeq" id="WP_173577903.1">
    <property type="nucleotide sequence ID" value="NZ_WOSW01000026.1"/>
</dbReference>
<dbReference type="EMBL" id="WOSW01000026">
    <property type="protein sequence ID" value="NHO33385.1"/>
    <property type="molecule type" value="Genomic_DNA"/>
</dbReference>
<dbReference type="PANTHER" id="PTHR41259">
    <property type="entry name" value="DOUBLE-STRAND BREAK REPAIR RAD50 ATPASE, PUTATIVE-RELATED"/>
    <property type="match status" value="1"/>
</dbReference>
<keyword evidence="3" id="KW-1185">Reference proteome</keyword>
<protein>
    <submittedName>
        <fullName evidence="2">AAA family ATPase</fullName>
    </submittedName>
</protein>
<sequence length="886" mass="96454">MSLRICRMTATGFRKFREPVSIDGLTGGLNIIIEPNETGKSTLLEALRAAFFVRHGTKNQLTRSYAPHGDLVAPQILVDFEVDGASWSVTKRFLKSMSVEVSGPDGRAQGEDAEKRLHDLLGSVKDTSSKGDLSNQGALGLLWVGQAEALSVTAPGQIVRDTVRSILEAEVGAIMGGPGYRRVRDRIEEQYGVYWTQTGQRRGRLTEAQKAVEVAEGEAEEAGKRLAALEGNFRDLEDARTRLKLAEREIADEADIQARKALEAELEVARSAAQILTTRRAEKEAANGVAKALEDLQGRHRRALEARDAAGRALAKARERRAVVAADPGRAQEKVRQTREALERARVAQRDARVALDDGQKLQQLLRRRAAVAAARLRYAELGRLETQYRDAGAVSGSLIAPEHMASLEKHERKVAEARARMSVGTAVIVLSGDVSGVTVDGLPMAAGEHSVTQDVTIRVGGAEFLVRPPASVASAELELADAQRKRDLALETFGVASLAEARLRNEAAREAAAERRTLAARIDAVTPADDAIGLAAGSQALRLFVRELAEDDPQEEVAPPDIAALSRTLEEAENVFGPADGAYNSAMEAQRRLETDNIPLAAAEAGAESDLSHAEAQRAEIENLPEFADLDVSLTEARKRAAEAAVKLEEAMRNATAHDPVAIARRMTGIDDRMRLAGETCRKLETQIAHLRGTIESEGGKGLAERDAAAREAADAAREAFRRVTDEAETIRLLRNTLDEARAETSARFAGPVARRVKSYVDRLMPGCDLTFSEDLGLEGVIRGGLNEECTSLSKGTQEQLAVLTRIAFADILLEQGLPVSLILDDPLVYSDDVRLELLIDVICDAAKRMQVILLTCRDRAFRHVPGNRVCFEWSQKHEDKHTQY</sequence>
<name>A0ABX0KAF5_9PROT</name>
<feature type="coiled-coil region" evidence="1">
    <location>
        <begin position="205"/>
        <end position="279"/>
    </location>
</feature>